<dbReference type="CDD" id="cd03183">
    <property type="entry name" value="GST_C_Theta"/>
    <property type="match status" value="1"/>
</dbReference>
<dbReference type="HOGENOM" id="CLU_011226_2_0_1"/>
<dbReference type="EMBL" id="DS985251">
    <property type="protein sequence ID" value="EDV22041.1"/>
    <property type="molecule type" value="Genomic_DNA"/>
</dbReference>
<dbReference type="KEGG" id="tad:TRIADDRAFT_59618"/>
<dbReference type="SFLD" id="SFLDG01153">
    <property type="entry name" value="Main.4:_Theta-like"/>
    <property type="match status" value="1"/>
</dbReference>
<dbReference type="PROSITE" id="PS50404">
    <property type="entry name" value="GST_NTER"/>
    <property type="match status" value="1"/>
</dbReference>
<proteinExistence type="inferred from homology"/>
<dbReference type="GO" id="GO:0005737">
    <property type="term" value="C:cytoplasm"/>
    <property type="evidence" value="ECO:0000318"/>
    <property type="project" value="GO_Central"/>
</dbReference>
<organism evidence="11 12">
    <name type="scientific">Trichoplax adhaerens</name>
    <name type="common">Trichoplax reptans</name>
    <dbReference type="NCBI Taxonomy" id="10228"/>
    <lineage>
        <taxon>Eukaryota</taxon>
        <taxon>Metazoa</taxon>
        <taxon>Placozoa</taxon>
        <taxon>Uniplacotomia</taxon>
        <taxon>Trichoplacea</taxon>
        <taxon>Trichoplacidae</taxon>
        <taxon>Trichoplax</taxon>
    </lineage>
</organism>
<dbReference type="EC" id="2.5.1.18" evidence="4"/>
<feature type="domain" description="GST C-terminal" evidence="10">
    <location>
        <begin position="146"/>
        <end position="286"/>
    </location>
</feature>
<evidence type="ECO:0000256" key="6">
    <source>
        <dbReference type="ARBA" id="ARBA00022679"/>
    </source>
</evidence>
<dbReference type="PhylomeDB" id="B3S5H6"/>
<dbReference type="InterPro" id="IPR051369">
    <property type="entry name" value="GST_Theta"/>
</dbReference>
<evidence type="ECO:0000259" key="10">
    <source>
        <dbReference type="PROSITE" id="PS50405"/>
    </source>
</evidence>
<dbReference type="SUPFAM" id="SSF47616">
    <property type="entry name" value="GST C-terminal domain-like"/>
    <property type="match status" value="1"/>
</dbReference>
<evidence type="ECO:0000256" key="3">
    <source>
        <dbReference type="ARBA" id="ARBA00011738"/>
    </source>
</evidence>
<dbReference type="InterPro" id="IPR010987">
    <property type="entry name" value="Glutathione-S-Trfase_C-like"/>
</dbReference>
<evidence type="ECO:0000313" key="12">
    <source>
        <dbReference type="Proteomes" id="UP000009022"/>
    </source>
</evidence>
<dbReference type="SFLD" id="SFLDS00019">
    <property type="entry name" value="Glutathione_Transferase_(cytos"/>
    <property type="match status" value="1"/>
</dbReference>
<dbReference type="InterPro" id="IPR040077">
    <property type="entry name" value="GST_C_Theta"/>
</dbReference>
<accession>B3S5H6</accession>
<dbReference type="Proteomes" id="UP000009022">
    <property type="component" value="Unassembled WGS sequence"/>
</dbReference>
<dbReference type="Gene3D" id="3.40.30.10">
    <property type="entry name" value="Glutaredoxin"/>
    <property type="match status" value="1"/>
</dbReference>
<dbReference type="OMA" id="EWQHANI"/>
<evidence type="ECO:0000256" key="1">
    <source>
        <dbReference type="ARBA" id="ARBA00004496"/>
    </source>
</evidence>
<dbReference type="RefSeq" id="XP_002115678.1">
    <property type="nucleotide sequence ID" value="XM_002115642.1"/>
</dbReference>
<comment type="similarity">
    <text evidence="2">Belongs to the GST superfamily. Theta family.</text>
</comment>
<sequence>MEKRATRILVLIALICQGLESLLALLQQHTSTEEQRLRMFSFTLKYESISGKETLFSMAKLEFYFDPLSEPCRSVQIFLDANNIPYEPKYVDLLNDANRTEEYKKIIATQTVPAITHGELKLFESVAILQYLAEAFSTPDHWYPSEMKKRARINEYLHWHHLNARCNAGLLVIMNYIYTPYFYNQKVSEEEKKASIVSMERVLDTFESYFLKDNKFIAGDEISIADLMAIGEFIAPDIIGIYVGKHRPRVAAWHDNVKAALGPVYDSAHADLYKHMDDIKDLVPPVDY</sequence>
<comment type="subunit">
    <text evidence="3">Homodimer.</text>
</comment>
<dbReference type="FunFam" id="3.40.30.10:FF:000176">
    <property type="entry name" value="Glutathione S-transferase theta-1"/>
    <property type="match status" value="1"/>
</dbReference>
<feature type="domain" description="GST N-terminal" evidence="9">
    <location>
        <begin position="59"/>
        <end position="140"/>
    </location>
</feature>
<comment type="catalytic activity">
    <reaction evidence="7">
        <text>RX + glutathione = an S-substituted glutathione + a halide anion + H(+)</text>
        <dbReference type="Rhea" id="RHEA:16437"/>
        <dbReference type="ChEBI" id="CHEBI:15378"/>
        <dbReference type="ChEBI" id="CHEBI:16042"/>
        <dbReference type="ChEBI" id="CHEBI:17792"/>
        <dbReference type="ChEBI" id="CHEBI:57925"/>
        <dbReference type="ChEBI" id="CHEBI:90779"/>
        <dbReference type="EC" id="2.5.1.18"/>
    </reaction>
</comment>
<dbReference type="CTD" id="6756766"/>
<gene>
    <name evidence="11" type="ORF">TRIADDRAFT_59618</name>
</gene>
<comment type="subcellular location">
    <subcellularLocation>
        <location evidence="1">Cytoplasm</location>
    </subcellularLocation>
</comment>
<keyword evidence="12" id="KW-1185">Reference proteome</keyword>
<dbReference type="AlphaFoldDB" id="B3S5H6"/>
<dbReference type="PANTHER" id="PTHR43917:SF8">
    <property type="entry name" value="GH16740P-RELATED"/>
    <property type="match status" value="1"/>
</dbReference>
<dbReference type="InParanoid" id="B3S5H6"/>
<evidence type="ECO:0000259" key="9">
    <source>
        <dbReference type="PROSITE" id="PS50404"/>
    </source>
</evidence>
<evidence type="ECO:0000256" key="2">
    <source>
        <dbReference type="ARBA" id="ARBA00009899"/>
    </source>
</evidence>
<dbReference type="InterPro" id="IPR036249">
    <property type="entry name" value="Thioredoxin-like_sf"/>
</dbReference>
<evidence type="ECO:0000313" key="11">
    <source>
        <dbReference type="EMBL" id="EDV22041.1"/>
    </source>
</evidence>
<dbReference type="STRING" id="10228.B3S5H6"/>
<keyword evidence="5" id="KW-0963">Cytoplasm</keyword>
<evidence type="ECO:0000256" key="7">
    <source>
        <dbReference type="ARBA" id="ARBA00047960"/>
    </source>
</evidence>
<keyword evidence="8" id="KW-0732">Signal</keyword>
<dbReference type="InterPro" id="IPR004045">
    <property type="entry name" value="Glutathione_S-Trfase_N"/>
</dbReference>
<dbReference type="PANTHER" id="PTHR43917">
    <property type="match status" value="1"/>
</dbReference>
<dbReference type="GO" id="GO:0006749">
    <property type="term" value="P:glutathione metabolic process"/>
    <property type="evidence" value="ECO:0000318"/>
    <property type="project" value="GO_Central"/>
</dbReference>
<dbReference type="InterPro" id="IPR036282">
    <property type="entry name" value="Glutathione-S-Trfase_C_sf"/>
</dbReference>
<protein>
    <recommendedName>
        <fullName evidence="4">glutathione transferase</fullName>
        <ecNumber evidence="4">2.5.1.18</ecNumber>
    </recommendedName>
</protein>
<dbReference type="InterPro" id="IPR040079">
    <property type="entry name" value="Glutathione_S-Trfase"/>
</dbReference>
<dbReference type="FunFam" id="1.20.1050.10:FF:000008">
    <property type="entry name" value="Glutathione S-transferase theta-1"/>
    <property type="match status" value="1"/>
</dbReference>
<keyword evidence="6" id="KW-0808">Transferase</keyword>
<dbReference type="eggNOG" id="KOG0867">
    <property type="taxonomic scope" value="Eukaryota"/>
</dbReference>
<evidence type="ECO:0000256" key="4">
    <source>
        <dbReference type="ARBA" id="ARBA00012452"/>
    </source>
</evidence>
<dbReference type="SFLD" id="SFLDG00358">
    <property type="entry name" value="Main_(cytGST)"/>
    <property type="match status" value="1"/>
</dbReference>
<dbReference type="Pfam" id="PF13417">
    <property type="entry name" value="GST_N_3"/>
    <property type="match status" value="1"/>
</dbReference>
<feature type="chain" id="PRO_5002797347" description="glutathione transferase" evidence="8">
    <location>
        <begin position="22"/>
        <end position="288"/>
    </location>
</feature>
<dbReference type="PROSITE" id="PS50405">
    <property type="entry name" value="GST_CTER"/>
    <property type="match status" value="1"/>
</dbReference>
<evidence type="ECO:0000256" key="5">
    <source>
        <dbReference type="ARBA" id="ARBA00022490"/>
    </source>
</evidence>
<dbReference type="Pfam" id="PF00043">
    <property type="entry name" value="GST_C"/>
    <property type="match status" value="1"/>
</dbReference>
<dbReference type="GeneID" id="6756766"/>
<dbReference type="SUPFAM" id="SSF52833">
    <property type="entry name" value="Thioredoxin-like"/>
    <property type="match status" value="1"/>
</dbReference>
<feature type="signal peptide" evidence="8">
    <location>
        <begin position="1"/>
        <end position="21"/>
    </location>
</feature>
<evidence type="ECO:0000256" key="8">
    <source>
        <dbReference type="SAM" id="SignalP"/>
    </source>
</evidence>
<reference evidence="11 12" key="1">
    <citation type="journal article" date="2008" name="Nature">
        <title>The Trichoplax genome and the nature of placozoans.</title>
        <authorList>
            <person name="Srivastava M."/>
            <person name="Begovic E."/>
            <person name="Chapman J."/>
            <person name="Putnam N.H."/>
            <person name="Hellsten U."/>
            <person name="Kawashima T."/>
            <person name="Kuo A."/>
            <person name="Mitros T."/>
            <person name="Salamov A."/>
            <person name="Carpenter M.L."/>
            <person name="Signorovitch A.Y."/>
            <person name="Moreno M.A."/>
            <person name="Kamm K."/>
            <person name="Grimwood J."/>
            <person name="Schmutz J."/>
            <person name="Shapiro H."/>
            <person name="Grigoriev I.V."/>
            <person name="Buss L.W."/>
            <person name="Schierwater B."/>
            <person name="Dellaporta S.L."/>
            <person name="Rokhsar D.S."/>
        </authorList>
    </citation>
    <scope>NUCLEOTIDE SEQUENCE [LARGE SCALE GENOMIC DNA]</scope>
    <source>
        <strain evidence="11 12">Grell-BS-1999</strain>
    </source>
</reference>
<dbReference type="Gene3D" id="1.20.1050.10">
    <property type="match status" value="1"/>
</dbReference>
<dbReference type="OrthoDB" id="422574at2759"/>
<dbReference type="InterPro" id="IPR004046">
    <property type="entry name" value="GST_C"/>
</dbReference>
<name>B3S5H6_TRIAD</name>
<dbReference type="GO" id="GO:0004364">
    <property type="term" value="F:glutathione transferase activity"/>
    <property type="evidence" value="ECO:0000318"/>
    <property type="project" value="GO_Central"/>
</dbReference>